<gene>
    <name evidence="2" type="ORF">CMV_010068</name>
</gene>
<dbReference type="Proteomes" id="UP000737018">
    <property type="component" value="Unassembled WGS sequence"/>
</dbReference>
<evidence type="ECO:0000256" key="1">
    <source>
        <dbReference type="SAM" id="SignalP"/>
    </source>
</evidence>
<keyword evidence="3" id="KW-1185">Reference proteome</keyword>
<evidence type="ECO:0000313" key="3">
    <source>
        <dbReference type="Proteomes" id="UP000737018"/>
    </source>
</evidence>
<protein>
    <submittedName>
        <fullName evidence="2">Uncharacterized protein</fullName>
    </submittedName>
</protein>
<keyword evidence="1" id="KW-0732">Signal</keyword>
<dbReference type="AlphaFoldDB" id="A0A8J4VQB2"/>
<dbReference type="EMBL" id="JRKL02001141">
    <property type="protein sequence ID" value="KAF3965772.1"/>
    <property type="molecule type" value="Genomic_DNA"/>
</dbReference>
<accession>A0A8J4VQB2</accession>
<sequence length="198" mass="21984">MLVTWVPFNGFLKFCLGSQICGDNCVMAIEAKSWRKAADYQSFPMSSSKEEVSVSCWKGMTTRFSMQKLAEAQEKNAKGGLVNGLLSKKRSRTSDVSKDDLMAHEALSMDDLSPLMAKSSNEALGESLFVSRKLLDLEKKVLHFGIPLSFVALHYSESTLPISQEGLDLLLLHNIWLMCNLCFHLVLQGTLLSLGKMT</sequence>
<feature type="chain" id="PRO_5035159635" evidence="1">
    <location>
        <begin position="18"/>
        <end position="198"/>
    </location>
</feature>
<dbReference type="OrthoDB" id="10522718at2759"/>
<organism evidence="2 3">
    <name type="scientific">Castanea mollissima</name>
    <name type="common">Chinese chestnut</name>
    <dbReference type="NCBI Taxonomy" id="60419"/>
    <lineage>
        <taxon>Eukaryota</taxon>
        <taxon>Viridiplantae</taxon>
        <taxon>Streptophyta</taxon>
        <taxon>Embryophyta</taxon>
        <taxon>Tracheophyta</taxon>
        <taxon>Spermatophyta</taxon>
        <taxon>Magnoliopsida</taxon>
        <taxon>eudicotyledons</taxon>
        <taxon>Gunneridae</taxon>
        <taxon>Pentapetalae</taxon>
        <taxon>rosids</taxon>
        <taxon>fabids</taxon>
        <taxon>Fagales</taxon>
        <taxon>Fagaceae</taxon>
        <taxon>Castanea</taxon>
    </lineage>
</organism>
<evidence type="ECO:0000313" key="2">
    <source>
        <dbReference type="EMBL" id="KAF3965772.1"/>
    </source>
</evidence>
<reference evidence="2" key="1">
    <citation type="submission" date="2020-03" db="EMBL/GenBank/DDBJ databases">
        <title>Castanea mollissima Vanexum genome sequencing.</title>
        <authorList>
            <person name="Staton M."/>
        </authorList>
    </citation>
    <scope>NUCLEOTIDE SEQUENCE</scope>
    <source>
        <tissue evidence="2">Leaf</tissue>
    </source>
</reference>
<name>A0A8J4VQB2_9ROSI</name>
<proteinExistence type="predicted"/>
<feature type="signal peptide" evidence="1">
    <location>
        <begin position="1"/>
        <end position="17"/>
    </location>
</feature>
<comment type="caution">
    <text evidence="2">The sequence shown here is derived from an EMBL/GenBank/DDBJ whole genome shotgun (WGS) entry which is preliminary data.</text>
</comment>